<protein>
    <submittedName>
        <fullName evidence="2">DUF2884 family protein</fullName>
    </submittedName>
</protein>
<feature type="signal peptide" evidence="1">
    <location>
        <begin position="1"/>
        <end position="22"/>
    </location>
</feature>
<evidence type="ECO:0000313" key="3">
    <source>
        <dbReference type="Proteomes" id="UP001566331"/>
    </source>
</evidence>
<dbReference type="Proteomes" id="UP001566331">
    <property type="component" value="Unassembled WGS sequence"/>
</dbReference>
<dbReference type="RefSeq" id="WP_370563824.1">
    <property type="nucleotide sequence ID" value="NZ_JBFWIB010000005.1"/>
</dbReference>
<feature type="chain" id="PRO_5046633017" evidence="1">
    <location>
        <begin position="23"/>
        <end position="256"/>
    </location>
</feature>
<dbReference type="Pfam" id="PF11101">
    <property type="entry name" value="DUF2884"/>
    <property type="match status" value="1"/>
</dbReference>
<gene>
    <name evidence="2" type="ORF">AB6713_07720</name>
</gene>
<evidence type="ECO:0000313" key="2">
    <source>
        <dbReference type="EMBL" id="MEZ0474505.1"/>
    </source>
</evidence>
<sequence>MRTREWRLAAAALLLACGGAVAKSDTNMSCDVESDYDFSLSERSVIFTRSSGSPRQLVVRQGRLFVDDRWVTLSGADRRRVAEYEREAREIVPLAREIGLEATEIAFIALGEVAAGFSNDPEASRRKLQTARKRLDTRLGQSISANRYSSDALGEAIGAAVRDVLPTVMGDIVGGAVRAAFGGDTARLQRMENLDAELEALIEPRAEALGRSAEALCMRMRRLDEIDDALDYRLPDGRPLDLLRVEVEHKRRRDGA</sequence>
<evidence type="ECO:0000256" key="1">
    <source>
        <dbReference type="SAM" id="SignalP"/>
    </source>
</evidence>
<proteinExistence type="predicted"/>
<accession>A0ABV4HP36</accession>
<name>A0ABV4HP36_9GAMM</name>
<dbReference type="EMBL" id="JBFWIC010000008">
    <property type="protein sequence ID" value="MEZ0474505.1"/>
    <property type="molecule type" value="Genomic_DNA"/>
</dbReference>
<comment type="caution">
    <text evidence="2">The sequence shown here is derived from an EMBL/GenBank/DDBJ whole genome shotgun (WGS) entry which is preliminary data.</text>
</comment>
<keyword evidence="3" id="KW-1185">Reference proteome</keyword>
<keyword evidence="1" id="KW-0732">Signal</keyword>
<dbReference type="InterPro" id="IPR021307">
    <property type="entry name" value="DUF2884"/>
</dbReference>
<reference evidence="2 3" key="1">
    <citation type="submission" date="2024-07" db="EMBL/GenBank/DDBJ databases">
        <title>Luteimonas salilacus sp. nov., isolated from the shore soil of Salt Lake in Tibet of China.</title>
        <authorList>
            <person name="Zhang X."/>
            <person name="Li A."/>
        </authorList>
    </citation>
    <scope>NUCLEOTIDE SEQUENCE [LARGE SCALE GENOMIC DNA]</scope>
    <source>
        <strain evidence="2 3">B3-2-R+30</strain>
    </source>
</reference>
<organism evidence="2 3">
    <name type="scientific">Luteimonas salinilitoris</name>
    <dbReference type="NCBI Taxonomy" id="3237697"/>
    <lineage>
        <taxon>Bacteria</taxon>
        <taxon>Pseudomonadati</taxon>
        <taxon>Pseudomonadota</taxon>
        <taxon>Gammaproteobacteria</taxon>
        <taxon>Lysobacterales</taxon>
        <taxon>Lysobacteraceae</taxon>
        <taxon>Luteimonas</taxon>
    </lineage>
</organism>